<dbReference type="Proteomes" id="UP000029033">
    <property type="component" value="Unassembled WGS sequence"/>
</dbReference>
<gene>
    <name evidence="2" type="ORF">BSCA_2474</name>
</gene>
<keyword evidence="1" id="KW-0472">Membrane</keyword>
<feature type="transmembrane region" description="Helical" evidence="1">
    <location>
        <begin position="128"/>
        <end position="151"/>
    </location>
</feature>
<dbReference type="AlphaFoldDB" id="A0A087D567"/>
<evidence type="ECO:0000313" key="2">
    <source>
        <dbReference type="EMBL" id="KFI90667.1"/>
    </source>
</evidence>
<keyword evidence="3" id="KW-1185">Reference proteome</keyword>
<dbReference type="eggNOG" id="ENOG5031V5N">
    <property type="taxonomic scope" value="Bacteria"/>
</dbReference>
<name>A0A087D567_9BIFI</name>
<feature type="transmembrane region" description="Helical" evidence="1">
    <location>
        <begin position="12"/>
        <end position="31"/>
    </location>
</feature>
<evidence type="ECO:0000256" key="1">
    <source>
        <dbReference type="SAM" id="Phobius"/>
    </source>
</evidence>
<evidence type="ECO:0000313" key="3">
    <source>
        <dbReference type="Proteomes" id="UP000029033"/>
    </source>
</evidence>
<proteinExistence type="predicted"/>
<keyword evidence="1" id="KW-0812">Transmembrane</keyword>
<dbReference type="OrthoDB" id="3240470at2"/>
<evidence type="ECO:0008006" key="4">
    <source>
        <dbReference type="Google" id="ProtNLM"/>
    </source>
</evidence>
<comment type="caution">
    <text evidence="2">The sequence shown here is derived from an EMBL/GenBank/DDBJ whole genome shotgun (WGS) entry which is preliminary data.</text>
</comment>
<dbReference type="STRING" id="158787.BSCA_2474"/>
<organism evidence="2 3">
    <name type="scientific">Bifidobacterium scardovii</name>
    <dbReference type="NCBI Taxonomy" id="158787"/>
    <lineage>
        <taxon>Bacteria</taxon>
        <taxon>Bacillati</taxon>
        <taxon>Actinomycetota</taxon>
        <taxon>Actinomycetes</taxon>
        <taxon>Bifidobacteriales</taxon>
        <taxon>Bifidobacteriaceae</taxon>
        <taxon>Bifidobacterium</taxon>
    </lineage>
</organism>
<accession>A0A087D567</accession>
<feature type="transmembrane region" description="Helical" evidence="1">
    <location>
        <begin position="92"/>
        <end position="116"/>
    </location>
</feature>
<sequence length="170" mass="18352">MKRYMNPWVLHGLQAIVVLIWLVCLWAQMFAVPGFSRSLADLYDSQAPMRWPYAVMGELFVLCVEIAFVGVWRLFSLSGSGAVFTAKAMPCVNLILVCASAGTALTAATLACFLATGAPDPSMQAMDFFSIAVVLGVTLVAEIGFILLMIVMKGLLHAATDQSSELEQVI</sequence>
<reference evidence="2 3" key="1">
    <citation type="submission" date="2014-03" db="EMBL/GenBank/DDBJ databases">
        <title>Genomics of Bifidobacteria.</title>
        <authorList>
            <person name="Ventura M."/>
            <person name="Milani C."/>
            <person name="Lugli G.A."/>
        </authorList>
    </citation>
    <scope>NUCLEOTIDE SEQUENCE [LARGE SCALE GENOMIC DNA]</scope>
    <source>
        <strain evidence="2 3">LMG 21589</strain>
    </source>
</reference>
<feature type="transmembrane region" description="Helical" evidence="1">
    <location>
        <begin position="51"/>
        <end position="72"/>
    </location>
</feature>
<dbReference type="GeneID" id="85166049"/>
<keyword evidence="1" id="KW-1133">Transmembrane helix</keyword>
<dbReference type="EMBL" id="JGZO01000030">
    <property type="protein sequence ID" value="KFI90667.1"/>
    <property type="molecule type" value="Genomic_DNA"/>
</dbReference>
<dbReference type="Pfam" id="PF11188">
    <property type="entry name" value="DUF2975"/>
    <property type="match status" value="1"/>
</dbReference>
<protein>
    <recommendedName>
        <fullName evidence="4">DUF2975 domain-containing protein</fullName>
    </recommendedName>
</protein>
<dbReference type="InterPro" id="IPR021354">
    <property type="entry name" value="DUF2975"/>
</dbReference>
<dbReference type="RefSeq" id="WP_033519764.1">
    <property type="nucleotide sequence ID" value="NZ_CAUPKV010000031.1"/>
</dbReference>